<dbReference type="Gene3D" id="2.170.130.10">
    <property type="entry name" value="TonB-dependent receptor, plug domain"/>
    <property type="match status" value="1"/>
</dbReference>
<feature type="chain" id="PRO_5031517346" description="TonB-dependent receptor plug domain-containing protein" evidence="1">
    <location>
        <begin position="26"/>
        <end position="153"/>
    </location>
</feature>
<dbReference type="EMBL" id="CP047895">
    <property type="protein sequence ID" value="QHL90606.1"/>
    <property type="molecule type" value="Genomic_DNA"/>
</dbReference>
<evidence type="ECO:0000313" key="3">
    <source>
        <dbReference type="Proteomes" id="UP000464468"/>
    </source>
</evidence>
<feature type="signal peptide" evidence="1">
    <location>
        <begin position="1"/>
        <end position="25"/>
    </location>
</feature>
<accession>A0A7Z2NVJ4</accession>
<keyword evidence="1" id="KW-0732">Signal</keyword>
<evidence type="ECO:0000256" key="1">
    <source>
        <dbReference type="SAM" id="SignalP"/>
    </source>
</evidence>
<protein>
    <recommendedName>
        <fullName evidence="4">TonB-dependent receptor plug domain-containing protein</fullName>
    </recommendedName>
</protein>
<dbReference type="Proteomes" id="UP000464468">
    <property type="component" value="Chromosome"/>
</dbReference>
<reference evidence="2 3" key="1">
    <citation type="submission" date="2020-01" db="EMBL/GenBank/DDBJ databases">
        <title>Sphingomonas sp. C33 whole genome sequece.</title>
        <authorList>
            <person name="Park C."/>
        </authorList>
    </citation>
    <scope>NUCLEOTIDE SEQUENCE [LARGE SCALE GENOMIC DNA]</scope>
    <source>
        <strain evidence="2 3">C33</strain>
    </source>
</reference>
<dbReference type="AlphaFoldDB" id="A0A7Z2NVJ4"/>
<name>A0A7Z2NVJ4_9SPHN</name>
<dbReference type="InterPro" id="IPR037066">
    <property type="entry name" value="Plug_dom_sf"/>
</dbReference>
<gene>
    <name evidence="2" type="ORF">GVO57_06900</name>
</gene>
<keyword evidence="3" id="KW-1185">Reference proteome</keyword>
<dbReference type="SUPFAM" id="SSF56935">
    <property type="entry name" value="Porins"/>
    <property type="match status" value="1"/>
</dbReference>
<evidence type="ECO:0000313" key="2">
    <source>
        <dbReference type="EMBL" id="QHL90606.1"/>
    </source>
</evidence>
<dbReference type="KEGG" id="schy:GVO57_06900"/>
<sequence>MKVSLKLRLLAGASMIGALAGTAQAQVAPPAPAETADNAASDEREVITVTGSRIQRDPNATAPLPISSLSADALRAAGNNDVTATLRQIPALLASTTVADSIERGGPASVLVRRRSTCASLAATARSSWSTVIAMSPASRALRRSMCRPSPMR</sequence>
<organism evidence="2 3">
    <name type="scientific">Sphingomonas changnyeongensis</name>
    <dbReference type="NCBI Taxonomy" id="2698679"/>
    <lineage>
        <taxon>Bacteria</taxon>
        <taxon>Pseudomonadati</taxon>
        <taxon>Pseudomonadota</taxon>
        <taxon>Alphaproteobacteria</taxon>
        <taxon>Sphingomonadales</taxon>
        <taxon>Sphingomonadaceae</taxon>
        <taxon>Sphingomonas</taxon>
    </lineage>
</organism>
<evidence type="ECO:0008006" key="4">
    <source>
        <dbReference type="Google" id="ProtNLM"/>
    </source>
</evidence>
<proteinExistence type="predicted"/>
<dbReference type="RefSeq" id="WP_160592534.1">
    <property type="nucleotide sequence ID" value="NZ_CP047895.1"/>
</dbReference>